<comment type="caution">
    <text evidence="2">The sequence shown here is derived from an EMBL/GenBank/DDBJ whole genome shotgun (WGS) entry which is preliminary data.</text>
</comment>
<dbReference type="Gene3D" id="3.40.50.2000">
    <property type="entry name" value="Glycogen Phosphorylase B"/>
    <property type="match status" value="2"/>
</dbReference>
<evidence type="ECO:0000256" key="1">
    <source>
        <dbReference type="ARBA" id="ARBA00008799"/>
    </source>
</evidence>
<dbReference type="Pfam" id="PF00982">
    <property type="entry name" value="Glyco_transf_20"/>
    <property type="match status" value="1"/>
</dbReference>
<name>A0A259U1J6_9BACT</name>
<dbReference type="FunCoup" id="A0A259U1J6">
    <property type="interactions" value="138"/>
</dbReference>
<dbReference type="AlphaFoldDB" id="A0A259U1J6"/>
<dbReference type="OrthoDB" id="9761633at2"/>
<comment type="similarity">
    <text evidence="1">Belongs to the glycosyltransferase 20 family.</text>
</comment>
<dbReference type="Proteomes" id="UP000216446">
    <property type="component" value="Unassembled WGS sequence"/>
</dbReference>
<dbReference type="CDD" id="cd03788">
    <property type="entry name" value="GT20_TPS"/>
    <property type="match status" value="1"/>
</dbReference>
<evidence type="ECO:0000313" key="3">
    <source>
        <dbReference type="Proteomes" id="UP000216446"/>
    </source>
</evidence>
<proteinExistence type="inferred from homology"/>
<reference evidence="2 3" key="1">
    <citation type="submission" date="2016-11" db="EMBL/GenBank/DDBJ databases">
        <title>Study of marine rhodopsin-containing bacteria.</title>
        <authorList>
            <person name="Yoshizawa S."/>
            <person name="Kumagai Y."/>
            <person name="Kogure K."/>
        </authorList>
    </citation>
    <scope>NUCLEOTIDE SEQUENCE [LARGE SCALE GENOMIC DNA]</scope>
    <source>
        <strain evidence="2 3">SG-29</strain>
    </source>
</reference>
<organism evidence="2 3">
    <name type="scientific">Rubricoccus marinus</name>
    <dbReference type="NCBI Taxonomy" id="716817"/>
    <lineage>
        <taxon>Bacteria</taxon>
        <taxon>Pseudomonadati</taxon>
        <taxon>Rhodothermota</taxon>
        <taxon>Rhodothermia</taxon>
        <taxon>Rhodothermales</taxon>
        <taxon>Rubricoccaceae</taxon>
        <taxon>Rubricoccus</taxon>
    </lineage>
</organism>
<dbReference type="InterPro" id="IPR001830">
    <property type="entry name" value="Glyco_trans_20"/>
</dbReference>
<dbReference type="RefSeq" id="WP_094549679.1">
    <property type="nucleotide sequence ID" value="NZ_MQWB01000001.1"/>
</dbReference>
<keyword evidence="3" id="KW-1185">Reference proteome</keyword>
<protein>
    <submittedName>
        <fullName evidence="2">Trehalose-6-phosphate synthase</fullName>
    </submittedName>
</protein>
<dbReference type="PANTHER" id="PTHR10788">
    <property type="entry name" value="TREHALOSE-6-PHOSPHATE SYNTHASE"/>
    <property type="match status" value="1"/>
</dbReference>
<accession>A0A259U1J6</accession>
<dbReference type="GO" id="GO:0003825">
    <property type="term" value="F:alpha,alpha-trehalose-phosphate synthase (UDP-forming) activity"/>
    <property type="evidence" value="ECO:0007669"/>
    <property type="project" value="TreeGrafter"/>
</dbReference>
<gene>
    <name evidence="2" type="ORF">BSZ36_13165</name>
</gene>
<dbReference type="PANTHER" id="PTHR10788:SF106">
    <property type="entry name" value="BCDNA.GH08860"/>
    <property type="match status" value="1"/>
</dbReference>
<dbReference type="InParanoid" id="A0A259U1J6"/>
<dbReference type="GO" id="GO:0005992">
    <property type="term" value="P:trehalose biosynthetic process"/>
    <property type="evidence" value="ECO:0007669"/>
    <property type="project" value="InterPro"/>
</dbReference>
<dbReference type="SUPFAM" id="SSF53756">
    <property type="entry name" value="UDP-Glycosyltransferase/glycogen phosphorylase"/>
    <property type="match status" value="1"/>
</dbReference>
<sequence length="485" mass="53718">MPLVLLANRAPIRQTPTGWEAALGGLASALLPVLEDRGGAWVAMREPEDGAPLMQPYPEASPTFTVHRVPLEEEEFKDYYNGMSNQVLWPLAHYLVNHVAPERAFRGAYRAVNRRFAEAALAAAAEVSSAPPATSGASGDADPVQFWIQDYHLMLVPELIRQRRPGARIGHFWHIPWPAPEVFRILPSARELLRGMLGADLVGFHTDGDAENFRESARDLVGATVEGHDVLWEGRRVRAERHPIGIDVEKFEAFGHDAHIAQEADTFRREIFADHIVLGIDRLDYTKGLLLRLEAFERFLESYPEMHGHVAMFQIATPSRTGIPAYAQLKRKVEQAVGRINGRFAEGAWTPIHYRYRAYTQQELAALYRAADVALVTPLRDGMNLVAHEFGAISGAAMDDGAQPGVLILSELAGASDYLDGAVCVNPYDTDGLARVLRAAIDLPLAEKRRRLSLVREAVRGLDVHAWAARFLDRLGESQPVASSQ</sequence>
<dbReference type="EMBL" id="MQWB01000001">
    <property type="protein sequence ID" value="OZC03852.1"/>
    <property type="molecule type" value="Genomic_DNA"/>
</dbReference>
<evidence type="ECO:0000313" key="2">
    <source>
        <dbReference type="EMBL" id="OZC03852.1"/>
    </source>
</evidence>